<dbReference type="STRING" id="1513793.SAMN06296036_122115"/>
<keyword evidence="3" id="KW-0444">Lipid biosynthesis</keyword>
<accession>A0A1Y6CHV7</accession>
<proteinExistence type="inferred from homology"/>
<evidence type="ECO:0000256" key="10">
    <source>
        <dbReference type="ARBA" id="ARBA00023136"/>
    </source>
</evidence>
<evidence type="ECO:0000256" key="4">
    <source>
        <dbReference type="ARBA" id="ARBA00022692"/>
    </source>
</evidence>
<sequence>MDLSYEQRPRLDYPIIAFIGLAHILAILALPLVSIPALVAFFCFYGVTVLGVTMGYHRYFTHRSFEAHPLLTYGLAICGTLALQGSIRDWVSHHRLHHAGSDTERDPHDASRGFWYAHVLWLFAVDPDIDDPTMRNRLCRDIDADPILRFLSRPSTIFGLQLALGLTLWGLWGFEAMMWGVWVRLVAVWHVTWFVNSACHKFGYKNFDCGDLSTNCWWVALLSFGEGWHNNHHGVQSSARHGLRWWEFDITWQFIRLGEVLGLITKVKEASLPEADDVCLPEELNAVARA</sequence>
<keyword evidence="7" id="KW-0560">Oxidoreductase</keyword>
<protein>
    <submittedName>
        <fullName evidence="14">Stearoyl-CoA desaturase (Delta-9 desaturase)</fullName>
    </submittedName>
</protein>
<organism evidence="14 15">
    <name type="scientific">Pseudobacteriovorax antillogorgiicola</name>
    <dbReference type="NCBI Taxonomy" id="1513793"/>
    <lineage>
        <taxon>Bacteria</taxon>
        <taxon>Pseudomonadati</taxon>
        <taxon>Bdellovibrionota</taxon>
        <taxon>Oligoflexia</taxon>
        <taxon>Oligoflexales</taxon>
        <taxon>Pseudobacteriovoracaceae</taxon>
        <taxon>Pseudobacteriovorax</taxon>
    </lineage>
</organism>
<dbReference type="PANTHER" id="PTHR11351:SF31">
    <property type="entry name" value="DESATURASE 1, ISOFORM A-RELATED"/>
    <property type="match status" value="1"/>
</dbReference>
<feature type="transmembrane region" description="Helical" evidence="12">
    <location>
        <begin position="150"/>
        <end position="171"/>
    </location>
</feature>
<reference evidence="15" key="1">
    <citation type="submission" date="2017-04" db="EMBL/GenBank/DDBJ databases">
        <authorList>
            <person name="Varghese N."/>
            <person name="Submissions S."/>
        </authorList>
    </citation>
    <scope>NUCLEOTIDE SEQUENCE [LARGE SCALE GENOMIC DNA]</scope>
    <source>
        <strain evidence="15">RKEM611</strain>
    </source>
</reference>
<dbReference type="InterPro" id="IPR005804">
    <property type="entry name" value="FA_desaturase_dom"/>
</dbReference>
<evidence type="ECO:0000256" key="9">
    <source>
        <dbReference type="ARBA" id="ARBA00023098"/>
    </source>
</evidence>
<evidence type="ECO:0000256" key="12">
    <source>
        <dbReference type="SAM" id="Phobius"/>
    </source>
</evidence>
<evidence type="ECO:0000256" key="11">
    <source>
        <dbReference type="ARBA" id="ARBA00023160"/>
    </source>
</evidence>
<keyword evidence="8" id="KW-0408">Iron</keyword>
<dbReference type="GO" id="GO:0006633">
    <property type="term" value="P:fatty acid biosynthetic process"/>
    <property type="evidence" value="ECO:0007669"/>
    <property type="project" value="UniProtKB-KW"/>
</dbReference>
<keyword evidence="10 12" id="KW-0472">Membrane</keyword>
<evidence type="ECO:0000259" key="13">
    <source>
        <dbReference type="Pfam" id="PF00487"/>
    </source>
</evidence>
<dbReference type="OrthoDB" id="5298118at2"/>
<gene>
    <name evidence="14" type="ORF">SAMN06296036_122115</name>
</gene>
<keyword evidence="9" id="KW-0443">Lipid metabolism</keyword>
<feature type="transmembrane region" description="Helical" evidence="12">
    <location>
        <begin position="38"/>
        <end position="57"/>
    </location>
</feature>
<dbReference type="PANTHER" id="PTHR11351">
    <property type="entry name" value="ACYL-COA DESATURASE"/>
    <property type="match status" value="1"/>
</dbReference>
<dbReference type="Proteomes" id="UP000192907">
    <property type="component" value="Unassembled WGS sequence"/>
</dbReference>
<evidence type="ECO:0000256" key="6">
    <source>
        <dbReference type="ARBA" id="ARBA00022989"/>
    </source>
</evidence>
<evidence type="ECO:0000256" key="5">
    <source>
        <dbReference type="ARBA" id="ARBA00022832"/>
    </source>
</evidence>
<feature type="transmembrane region" description="Helical" evidence="12">
    <location>
        <begin position="177"/>
        <end position="195"/>
    </location>
</feature>
<evidence type="ECO:0000313" key="14">
    <source>
        <dbReference type="EMBL" id="SMF65191.1"/>
    </source>
</evidence>
<keyword evidence="6 12" id="KW-1133">Transmembrane helix</keyword>
<feature type="domain" description="Fatty acid desaturase" evidence="13">
    <location>
        <begin position="38"/>
        <end position="248"/>
    </location>
</feature>
<dbReference type="Pfam" id="PF00487">
    <property type="entry name" value="FA_desaturase"/>
    <property type="match status" value="1"/>
</dbReference>
<keyword evidence="11" id="KW-0275">Fatty acid biosynthesis</keyword>
<dbReference type="GO" id="GO:0016717">
    <property type="term" value="F:oxidoreductase activity, acting on paired donors, with oxidation of a pair of donors resulting in the reduction of molecular oxygen to two molecules of water"/>
    <property type="evidence" value="ECO:0007669"/>
    <property type="project" value="InterPro"/>
</dbReference>
<name>A0A1Y6CHV7_9BACT</name>
<comment type="subcellular location">
    <subcellularLocation>
        <location evidence="1">Membrane</location>
        <topology evidence="1">Multi-pass membrane protein</topology>
    </subcellularLocation>
</comment>
<evidence type="ECO:0000256" key="3">
    <source>
        <dbReference type="ARBA" id="ARBA00022516"/>
    </source>
</evidence>
<feature type="transmembrane region" description="Helical" evidence="12">
    <location>
        <begin position="12"/>
        <end position="32"/>
    </location>
</feature>
<keyword evidence="4 12" id="KW-0812">Transmembrane</keyword>
<evidence type="ECO:0000256" key="2">
    <source>
        <dbReference type="ARBA" id="ARBA00008749"/>
    </source>
</evidence>
<dbReference type="GO" id="GO:0016020">
    <property type="term" value="C:membrane"/>
    <property type="evidence" value="ECO:0007669"/>
    <property type="project" value="UniProtKB-SubCell"/>
</dbReference>
<evidence type="ECO:0000256" key="8">
    <source>
        <dbReference type="ARBA" id="ARBA00023004"/>
    </source>
</evidence>
<dbReference type="CDD" id="cd03505">
    <property type="entry name" value="Delta9-FADS-like"/>
    <property type="match status" value="1"/>
</dbReference>
<dbReference type="AlphaFoldDB" id="A0A1Y6CHV7"/>
<keyword evidence="5" id="KW-0276">Fatty acid metabolism</keyword>
<dbReference type="PRINTS" id="PR00075">
    <property type="entry name" value="FACDDSATRASE"/>
</dbReference>
<feature type="transmembrane region" description="Helical" evidence="12">
    <location>
        <begin position="69"/>
        <end position="87"/>
    </location>
</feature>
<dbReference type="InterPro" id="IPR015876">
    <property type="entry name" value="Acyl-CoA_DS"/>
</dbReference>
<dbReference type="EMBL" id="FWZT01000022">
    <property type="protein sequence ID" value="SMF65191.1"/>
    <property type="molecule type" value="Genomic_DNA"/>
</dbReference>
<comment type="similarity">
    <text evidence="2">Belongs to the fatty acid desaturase type 2 family.</text>
</comment>
<evidence type="ECO:0000256" key="1">
    <source>
        <dbReference type="ARBA" id="ARBA00004141"/>
    </source>
</evidence>
<evidence type="ECO:0000313" key="15">
    <source>
        <dbReference type="Proteomes" id="UP000192907"/>
    </source>
</evidence>
<keyword evidence="15" id="KW-1185">Reference proteome</keyword>
<evidence type="ECO:0000256" key="7">
    <source>
        <dbReference type="ARBA" id="ARBA00023002"/>
    </source>
</evidence>